<evidence type="ECO:0000259" key="9">
    <source>
        <dbReference type="PROSITE" id="PS51758"/>
    </source>
</evidence>
<keyword evidence="6" id="KW-0472">Membrane</keyword>
<dbReference type="GO" id="GO:0005743">
    <property type="term" value="C:mitochondrial inner membrane"/>
    <property type="evidence" value="ECO:0007669"/>
    <property type="project" value="UniProtKB-SubCell"/>
</dbReference>
<keyword evidence="3" id="KW-0999">Mitochondrion inner membrane</keyword>
<keyword evidence="11" id="KW-1185">Reference proteome</keyword>
<evidence type="ECO:0000256" key="8">
    <source>
        <dbReference type="SAM" id="MobiDB-lite"/>
    </source>
</evidence>
<proteinExistence type="predicted"/>
<feature type="compositionally biased region" description="Basic and acidic residues" evidence="8">
    <location>
        <begin position="52"/>
        <end position="67"/>
    </location>
</feature>
<evidence type="ECO:0000256" key="3">
    <source>
        <dbReference type="ARBA" id="ARBA00022792"/>
    </source>
</evidence>
<sequence>MTKALRSYELAARVAPLRLLGATPRCRSYLPGPRPYLLVTYRAASTRPAPRRKPENQDAADVSRVDPYDEVNPPRSSLPPPLNFPTRSKDDSAPVYWFRVGRAYGSFYWAGLKAAWANHKECAPLKKKLREFAPERTKDKSTPELALVLLNYRLLPEASAIMKLPADNMRFEQPVDFDIFNMSRARYQKLMREEKDWSKLPVMGILVALCGEYLPLLVPFFPNLVPRTCRIPKQIVGMRKDSEKRRREGFKRYAAKYGRPVTENGKVIVLVDDSEQLEAHYKKTHELLKDDAAKIRYANIAVARKLEVSNSEAFLPLLPTQLLHRFSWTLGLHGRTWDWLSITPPRWMMGRRLQQRIKYLMVDDLLLQESRQGIDGLSDEEVRIACEERGIDVTDRPREDLIIDLRTWLNIVMYNGNYYHFAMAIIALWEPQIWNESRNEITGSGAKKVTSGRKS</sequence>
<keyword evidence="5 7" id="KW-0496">Mitochondrion</keyword>
<evidence type="ECO:0000256" key="4">
    <source>
        <dbReference type="ARBA" id="ARBA00022989"/>
    </source>
</evidence>
<name>A0A2P7YRB7_9PEZI</name>
<dbReference type="PANTHER" id="PTHR14009">
    <property type="entry name" value="LEUCINE ZIPPER-EF-HAND CONTAINING TRANSMEMBRANE PROTEIN"/>
    <property type="match status" value="1"/>
</dbReference>
<evidence type="ECO:0000313" key="11">
    <source>
        <dbReference type="Proteomes" id="UP000243723"/>
    </source>
</evidence>
<evidence type="ECO:0000313" key="10">
    <source>
        <dbReference type="EMBL" id="PSK38507.1"/>
    </source>
</evidence>
<dbReference type="Proteomes" id="UP000243723">
    <property type="component" value="Unassembled WGS sequence"/>
</dbReference>
<keyword evidence="2" id="KW-0812">Transmembrane</keyword>
<dbReference type="GO" id="GO:0030003">
    <property type="term" value="P:intracellular monoatomic cation homeostasis"/>
    <property type="evidence" value="ECO:0007669"/>
    <property type="project" value="TreeGrafter"/>
</dbReference>
<dbReference type="InterPro" id="IPR033122">
    <property type="entry name" value="LETM1-like_RBD"/>
</dbReference>
<dbReference type="EMBL" id="NHZQ01000399">
    <property type="protein sequence ID" value="PSK38507.1"/>
    <property type="molecule type" value="Genomic_DNA"/>
</dbReference>
<comment type="caution">
    <text evidence="10">The sequence shown here is derived from an EMBL/GenBank/DDBJ whole genome shotgun (WGS) entry which is preliminary data.</text>
</comment>
<reference evidence="10 11" key="1">
    <citation type="submission" date="2017-05" db="EMBL/GenBank/DDBJ databases">
        <title>Draft genome sequence of Elsinoe australis.</title>
        <authorList>
            <person name="Cheng Q."/>
        </authorList>
    </citation>
    <scope>NUCLEOTIDE SEQUENCE [LARGE SCALE GENOMIC DNA]</scope>
    <source>
        <strain evidence="10 11">NL1</strain>
    </source>
</reference>
<dbReference type="Pfam" id="PF07766">
    <property type="entry name" value="LETM1_RBD"/>
    <property type="match status" value="1"/>
</dbReference>
<evidence type="ECO:0000256" key="2">
    <source>
        <dbReference type="ARBA" id="ARBA00022692"/>
    </source>
</evidence>
<evidence type="ECO:0000256" key="5">
    <source>
        <dbReference type="ARBA" id="ARBA00023128"/>
    </source>
</evidence>
<organism evidence="10 11">
    <name type="scientific">Elsinoe australis</name>
    <dbReference type="NCBI Taxonomy" id="40998"/>
    <lineage>
        <taxon>Eukaryota</taxon>
        <taxon>Fungi</taxon>
        <taxon>Dikarya</taxon>
        <taxon>Ascomycota</taxon>
        <taxon>Pezizomycotina</taxon>
        <taxon>Dothideomycetes</taxon>
        <taxon>Dothideomycetidae</taxon>
        <taxon>Myriangiales</taxon>
        <taxon>Elsinoaceae</taxon>
        <taxon>Elsinoe</taxon>
    </lineage>
</organism>
<keyword evidence="4" id="KW-1133">Transmembrane helix</keyword>
<dbReference type="OrthoDB" id="73691at2759"/>
<dbReference type="PANTHER" id="PTHR14009:SF6">
    <property type="entry name" value="LETM1 RBD DOMAIN-CONTAINING PROTEIN"/>
    <property type="match status" value="1"/>
</dbReference>
<feature type="domain" description="Letm1 RBD" evidence="9">
    <location>
        <begin position="242"/>
        <end position="455"/>
    </location>
</feature>
<evidence type="ECO:0000256" key="6">
    <source>
        <dbReference type="ARBA" id="ARBA00023136"/>
    </source>
</evidence>
<evidence type="ECO:0000256" key="7">
    <source>
        <dbReference type="PROSITE-ProRule" id="PRU01094"/>
    </source>
</evidence>
<comment type="subcellular location">
    <subcellularLocation>
        <location evidence="1">Mitochondrion inner membrane</location>
        <topology evidence="1">Single-pass membrane protein</topology>
    </subcellularLocation>
</comment>
<dbReference type="AlphaFoldDB" id="A0A2P7YRB7"/>
<gene>
    <name evidence="10" type="ORF">B9Z65_6060</name>
</gene>
<protein>
    <recommendedName>
        <fullName evidence="9">Letm1 RBD domain-containing protein</fullName>
    </recommendedName>
</protein>
<feature type="region of interest" description="Disordered" evidence="8">
    <location>
        <begin position="45"/>
        <end position="86"/>
    </location>
</feature>
<dbReference type="STRING" id="40998.A0A2P7YRB7"/>
<dbReference type="GO" id="GO:0043022">
    <property type="term" value="F:ribosome binding"/>
    <property type="evidence" value="ECO:0007669"/>
    <property type="project" value="InterPro"/>
</dbReference>
<dbReference type="PROSITE" id="PS51758">
    <property type="entry name" value="LETM1_RBD"/>
    <property type="match status" value="1"/>
</dbReference>
<accession>A0A2P7YRB7</accession>
<dbReference type="InterPro" id="IPR044202">
    <property type="entry name" value="LETM1/MDM38-like"/>
</dbReference>
<evidence type="ECO:0000256" key="1">
    <source>
        <dbReference type="ARBA" id="ARBA00004434"/>
    </source>
</evidence>